<dbReference type="PATRIC" id="fig|242163.4.peg.158"/>
<comment type="caution">
    <text evidence="6">The sequence shown here is derived from an EMBL/GenBank/DDBJ whole genome shotgun (WGS) entry which is preliminary data.</text>
</comment>
<keyword evidence="4" id="KW-0804">Transcription</keyword>
<sequence length="307" mass="33493">MSEPDLSDLHAFLAVARSRGFRQAALLRGVSASSLSEAIRRLETRFGVRLLNRTTRSVTPTEAGQRLIERLAPAFAEIAGALDTVNGFRDSPTGTLRLNVPGIASRKILPPIVPRFLAAHPGITLEVSATDRFIDVLAAGFDAGIRYDESIERDMIAVPIGPRTQRFVAAAAPSYLEAHGEPKHPRELVDHACIAHRFESGVLNTWEFTRGGKTVHITPHGPLITGSVEVGRSVALAGLGLTYTFEEFVRDEIEQGLLVPVLKPWWQSFPGPSLYYPSRAHMPGPLRAFVDFVKAENRAQSSKGNST</sequence>
<dbReference type="InterPro" id="IPR036390">
    <property type="entry name" value="WH_DNA-bd_sf"/>
</dbReference>
<dbReference type="SUPFAM" id="SSF53850">
    <property type="entry name" value="Periplasmic binding protein-like II"/>
    <property type="match status" value="1"/>
</dbReference>
<dbReference type="InterPro" id="IPR005119">
    <property type="entry name" value="LysR_subst-bd"/>
</dbReference>
<dbReference type="RefSeq" id="WP_050451516.1">
    <property type="nucleotide sequence ID" value="NZ_LFJJ01000001.1"/>
</dbReference>
<keyword evidence="2" id="KW-0805">Transcription regulation</keyword>
<evidence type="ECO:0000256" key="1">
    <source>
        <dbReference type="ARBA" id="ARBA00009437"/>
    </source>
</evidence>
<dbReference type="Proteomes" id="UP000036959">
    <property type="component" value="Unassembled WGS sequence"/>
</dbReference>
<organism evidence="6 7">
    <name type="scientific">Candidatus Burkholderia verschuerenii</name>
    <dbReference type="NCBI Taxonomy" id="242163"/>
    <lineage>
        <taxon>Bacteria</taxon>
        <taxon>Pseudomonadati</taxon>
        <taxon>Pseudomonadota</taxon>
        <taxon>Betaproteobacteria</taxon>
        <taxon>Burkholderiales</taxon>
        <taxon>Burkholderiaceae</taxon>
        <taxon>Burkholderia</taxon>
    </lineage>
</organism>
<evidence type="ECO:0000256" key="3">
    <source>
        <dbReference type="ARBA" id="ARBA00023125"/>
    </source>
</evidence>
<dbReference type="FunFam" id="1.10.10.10:FF:000001">
    <property type="entry name" value="LysR family transcriptional regulator"/>
    <property type="match status" value="1"/>
</dbReference>
<keyword evidence="3" id="KW-0238">DNA-binding</keyword>
<protein>
    <submittedName>
        <fullName evidence="6">Transcriptional regulator</fullName>
    </submittedName>
</protein>
<feature type="domain" description="HTH lysR-type" evidence="5">
    <location>
        <begin position="4"/>
        <end position="61"/>
    </location>
</feature>
<dbReference type="PANTHER" id="PTHR30537:SF5">
    <property type="entry name" value="HTH-TYPE TRANSCRIPTIONAL ACTIVATOR TTDR-RELATED"/>
    <property type="match status" value="1"/>
</dbReference>
<reference evidence="7" key="1">
    <citation type="submission" date="2015-06" db="EMBL/GenBank/DDBJ databases">
        <title>Comparative genomics of Burkholderia leaf nodule symbionts.</title>
        <authorList>
            <person name="Carlier A."/>
            <person name="Eberl L."/>
            <person name="Pinto-Carbo M."/>
        </authorList>
    </citation>
    <scope>NUCLEOTIDE SEQUENCE [LARGE SCALE GENOMIC DNA]</scope>
    <source>
        <strain evidence="7">UZHbot4</strain>
    </source>
</reference>
<name>A0A0L0MJK5_9BURK</name>
<proteinExistence type="inferred from homology"/>
<evidence type="ECO:0000313" key="6">
    <source>
        <dbReference type="EMBL" id="KND62471.1"/>
    </source>
</evidence>
<evidence type="ECO:0000256" key="4">
    <source>
        <dbReference type="ARBA" id="ARBA00023163"/>
    </source>
</evidence>
<dbReference type="Pfam" id="PF03466">
    <property type="entry name" value="LysR_substrate"/>
    <property type="match status" value="1"/>
</dbReference>
<evidence type="ECO:0000259" key="5">
    <source>
        <dbReference type="PROSITE" id="PS50931"/>
    </source>
</evidence>
<dbReference type="PANTHER" id="PTHR30537">
    <property type="entry name" value="HTH-TYPE TRANSCRIPTIONAL REGULATOR"/>
    <property type="match status" value="1"/>
</dbReference>
<dbReference type="SUPFAM" id="SSF46785">
    <property type="entry name" value="Winged helix' DNA-binding domain"/>
    <property type="match status" value="1"/>
</dbReference>
<dbReference type="GO" id="GO:0003700">
    <property type="term" value="F:DNA-binding transcription factor activity"/>
    <property type="evidence" value="ECO:0007669"/>
    <property type="project" value="InterPro"/>
</dbReference>
<dbReference type="EMBL" id="LFJJ01000001">
    <property type="protein sequence ID" value="KND62471.1"/>
    <property type="molecule type" value="Genomic_DNA"/>
</dbReference>
<dbReference type="Gene3D" id="3.40.190.290">
    <property type="match status" value="1"/>
</dbReference>
<dbReference type="CDD" id="cd08474">
    <property type="entry name" value="PBP2_CrgA_like_5"/>
    <property type="match status" value="1"/>
</dbReference>
<accession>A0A0L0MJK5</accession>
<gene>
    <name evidence="6" type="ORF">BVER_01692c</name>
</gene>
<dbReference type="OrthoDB" id="5525645at2"/>
<dbReference type="PROSITE" id="PS50931">
    <property type="entry name" value="HTH_LYSR"/>
    <property type="match status" value="1"/>
</dbReference>
<dbReference type="AlphaFoldDB" id="A0A0L0MJK5"/>
<dbReference type="Gene3D" id="1.10.10.10">
    <property type="entry name" value="Winged helix-like DNA-binding domain superfamily/Winged helix DNA-binding domain"/>
    <property type="match status" value="1"/>
</dbReference>
<evidence type="ECO:0000256" key="2">
    <source>
        <dbReference type="ARBA" id="ARBA00023015"/>
    </source>
</evidence>
<keyword evidence="7" id="KW-1185">Reference proteome</keyword>
<dbReference type="InterPro" id="IPR036388">
    <property type="entry name" value="WH-like_DNA-bd_sf"/>
</dbReference>
<dbReference type="InterPro" id="IPR000847">
    <property type="entry name" value="LysR_HTH_N"/>
</dbReference>
<comment type="similarity">
    <text evidence="1">Belongs to the LysR transcriptional regulatory family.</text>
</comment>
<dbReference type="Pfam" id="PF00126">
    <property type="entry name" value="HTH_1"/>
    <property type="match status" value="1"/>
</dbReference>
<dbReference type="GO" id="GO:0003677">
    <property type="term" value="F:DNA binding"/>
    <property type="evidence" value="ECO:0007669"/>
    <property type="project" value="UniProtKB-KW"/>
</dbReference>
<evidence type="ECO:0000313" key="7">
    <source>
        <dbReference type="Proteomes" id="UP000036959"/>
    </source>
</evidence>
<dbReference type="InterPro" id="IPR058163">
    <property type="entry name" value="LysR-type_TF_proteobact-type"/>
</dbReference>